<dbReference type="OrthoDB" id="387437at2"/>
<dbReference type="KEGG" id="sapi:SAPIS_v1c03960"/>
<evidence type="ECO:0000313" key="2">
    <source>
        <dbReference type="Proteomes" id="UP000018550"/>
    </source>
</evidence>
<dbReference type="HOGENOM" id="CLU_615245_0_0_14"/>
<organism evidence="1 2">
    <name type="scientific">Spiroplasma apis B31</name>
    <dbReference type="NCBI Taxonomy" id="1276258"/>
    <lineage>
        <taxon>Bacteria</taxon>
        <taxon>Bacillati</taxon>
        <taxon>Mycoplasmatota</taxon>
        <taxon>Mollicutes</taxon>
        <taxon>Entomoplasmatales</taxon>
        <taxon>Spiroplasmataceae</taxon>
        <taxon>Spiroplasma</taxon>
    </lineage>
</organism>
<sequence>MSKPNLCAQWKIAINKNLSINKELINYIKESYFEIKATTNNSDYHFEKLGDFRYNSYILNDNVIDLDLALIKYITYNSFDMKKAHDEVLDFFKKLPHKFSIKRNDNYIVISTQFKNIKIYFRIILMIRNHDSKNYIDYANRNGNIEKDYCSKLTNDFIKANNISNGVLFKFKKLLNFILGGQFKYTYNIDYAIITWFYEYLCRTINTYVESKTAREGSSFNIDQFMNRKNLKKWFAKEIKINNLFYFILIKFQDTNTYYFNSLEFEDYEIFQGVSRYSLNTKTSFRQPITYFDGFRIFDLENYDDLNDISSKYSNSDGYSKVSWDKAKSDGKRYFVSPKIITGFSNYAMFKKWFTKLGASLYTKLSDDLKKDIRTKYQREAMEDLNIIAHNWLTSYQNKISYLIPYFDKKYPFNSQANFDITIKAILTILEKINPEDWIIENDN</sequence>
<dbReference type="RefSeq" id="WP_023789176.1">
    <property type="nucleotide sequence ID" value="NC_022998.1"/>
</dbReference>
<reference evidence="1 2" key="1">
    <citation type="journal article" date="2014" name="Genome Announc.">
        <title>Complete Genome Sequence of Spiroplasma apis B31T (ATCC 33834), a Bacterium Associated with May Disease of Honeybees (Apis mellifera).</title>
        <authorList>
            <person name="Ku C."/>
            <person name="Lo W.S."/>
            <person name="Chen L.L."/>
            <person name="Kuo C.H."/>
        </authorList>
    </citation>
    <scope>NUCLEOTIDE SEQUENCE [LARGE SCALE GENOMIC DNA]</scope>
    <source>
        <strain evidence="1">B31</strain>
    </source>
</reference>
<dbReference type="EMBL" id="CP006682">
    <property type="protein sequence ID" value="AHB36242.1"/>
    <property type="molecule type" value="Genomic_DNA"/>
</dbReference>
<dbReference type="PATRIC" id="fig|1276258.3.peg.394"/>
<dbReference type="STRING" id="1276258.SAPIS_v1c03960"/>
<dbReference type="AlphaFoldDB" id="V5RHS9"/>
<dbReference type="Proteomes" id="UP000018550">
    <property type="component" value="Chromosome"/>
</dbReference>
<proteinExistence type="predicted"/>
<keyword evidence="2" id="KW-1185">Reference proteome</keyword>
<gene>
    <name evidence="1" type="ORF">SAPIS_v1c03960</name>
</gene>
<protein>
    <submittedName>
        <fullName evidence="1">Uncharacterized protein</fullName>
    </submittedName>
</protein>
<accession>V5RHS9</accession>
<evidence type="ECO:0000313" key="1">
    <source>
        <dbReference type="EMBL" id="AHB36242.1"/>
    </source>
</evidence>
<name>V5RHS9_SPIAP</name>